<evidence type="ECO:0000256" key="8">
    <source>
        <dbReference type="SAM" id="MobiDB-lite"/>
    </source>
</evidence>
<dbReference type="PANTHER" id="PTHR35789">
    <property type="entry name" value="SPORE GERMINATION PROTEIN B3"/>
    <property type="match status" value="1"/>
</dbReference>
<feature type="domain" description="Spore germination protein N-terminal" evidence="11">
    <location>
        <begin position="27"/>
        <end position="201"/>
    </location>
</feature>
<feature type="domain" description="Spore germination GerAC-like C-terminal" evidence="10">
    <location>
        <begin position="265"/>
        <end position="430"/>
    </location>
</feature>
<dbReference type="Proteomes" id="UP000184016">
    <property type="component" value="Unassembled WGS sequence"/>
</dbReference>
<dbReference type="STRING" id="1830138.SAMN05443507_10926"/>
<dbReference type="Pfam" id="PF25198">
    <property type="entry name" value="Spore_GerAC_N"/>
    <property type="match status" value="1"/>
</dbReference>
<name>A0A1M6Q1N8_9BACL</name>
<proteinExistence type="inferred from homology"/>
<feature type="signal peptide" evidence="9">
    <location>
        <begin position="1"/>
        <end position="23"/>
    </location>
</feature>
<dbReference type="EMBL" id="FRAF01000009">
    <property type="protein sequence ID" value="SHK14011.1"/>
    <property type="molecule type" value="Genomic_DNA"/>
</dbReference>
<keyword evidence="4 9" id="KW-0732">Signal</keyword>
<keyword evidence="13" id="KW-1185">Reference proteome</keyword>
<organism evidence="12 13">
    <name type="scientific">Alicyclobacillus tolerans</name>
    <dbReference type="NCBI Taxonomy" id="90970"/>
    <lineage>
        <taxon>Bacteria</taxon>
        <taxon>Bacillati</taxon>
        <taxon>Bacillota</taxon>
        <taxon>Bacilli</taxon>
        <taxon>Bacillales</taxon>
        <taxon>Alicyclobacillaceae</taxon>
        <taxon>Alicyclobacillus</taxon>
    </lineage>
</organism>
<evidence type="ECO:0000256" key="4">
    <source>
        <dbReference type="ARBA" id="ARBA00022729"/>
    </source>
</evidence>
<evidence type="ECO:0000256" key="5">
    <source>
        <dbReference type="ARBA" id="ARBA00023136"/>
    </source>
</evidence>
<comment type="subcellular location">
    <subcellularLocation>
        <location evidence="1">Membrane</location>
        <topology evidence="1">Lipid-anchor</topology>
    </subcellularLocation>
</comment>
<dbReference type="Pfam" id="PF05504">
    <property type="entry name" value="Spore_GerAC"/>
    <property type="match status" value="1"/>
</dbReference>
<dbReference type="PROSITE" id="PS51257">
    <property type="entry name" value="PROKAR_LIPOPROTEIN"/>
    <property type="match status" value="1"/>
</dbReference>
<dbReference type="RefSeq" id="WP_242650255.1">
    <property type="nucleotide sequence ID" value="NZ_FRAF01000009.1"/>
</dbReference>
<dbReference type="InterPro" id="IPR008844">
    <property type="entry name" value="Spore_GerAC-like"/>
</dbReference>
<evidence type="ECO:0000256" key="9">
    <source>
        <dbReference type="SAM" id="SignalP"/>
    </source>
</evidence>
<evidence type="ECO:0000256" key="3">
    <source>
        <dbReference type="ARBA" id="ARBA00022544"/>
    </source>
</evidence>
<dbReference type="AlphaFoldDB" id="A0A1M6Q1N8"/>
<dbReference type="NCBIfam" id="TIGR02887">
    <property type="entry name" value="spore_ger_x_C"/>
    <property type="match status" value="1"/>
</dbReference>
<accession>A0A1M6Q1N8</accession>
<keyword evidence="5" id="KW-0472">Membrane</keyword>
<evidence type="ECO:0000313" key="13">
    <source>
        <dbReference type="Proteomes" id="UP000184016"/>
    </source>
</evidence>
<dbReference type="PANTHER" id="PTHR35789:SF1">
    <property type="entry name" value="SPORE GERMINATION PROTEIN B3"/>
    <property type="match status" value="1"/>
</dbReference>
<dbReference type="GO" id="GO:0016020">
    <property type="term" value="C:membrane"/>
    <property type="evidence" value="ECO:0007669"/>
    <property type="project" value="UniProtKB-SubCell"/>
</dbReference>
<keyword evidence="6" id="KW-0564">Palmitate</keyword>
<feature type="chain" id="PRO_5039685560" evidence="9">
    <location>
        <begin position="24"/>
        <end position="439"/>
    </location>
</feature>
<evidence type="ECO:0000259" key="11">
    <source>
        <dbReference type="Pfam" id="PF25198"/>
    </source>
</evidence>
<keyword evidence="7" id="KW-0449">Lipoprotein</keyword>
<dbReference type="InterPro" id="IPR038501">
    <property type="entry name" value="Spore_GerAC_C_sf"/>
</dbReference>
<evidence type="ECO:0000256" key="6">
    <source>
        <dbReference type="ARBA" id="ARBA00023139"/>
    </source>
</evidence>
<dbReference type="InterPro" id="IPR046953">
    <property type="entry name" value="Spore_GerAC-like_C"/>
</dbReference>
<evidence type="ECO:0000313" key="12">
    <source>
        <dbReference type="EMBL" id="SHK14011.1"/>
    </source>
</evidence>
<dbReference type="Gene3D" id="3.30.300.210">
    <property type="entry name" value="Nutrient germinant receptor protein C, domain 3"/>
    <property type="match status" value="1"/>
</dbReference>
<evidence type="ECO:0000256" key="2">
    <source>
        <dbReference type="ARBA" id="ARBA00007886"/>
    </source>
</evidence>
<evidence type="ECO:0000259" key="10">
    <source>
        <dbReference type="Pfam" id="PF05504"/>
    </source>
</evidence>
<reference evidence="13" key="1">
    <citation type="submission" date="2016-11" db="EMBL/GenBank/DDBJ databases">
        <authorList>
            <person name="Varghese N."/>
            <person name="Submissions S."/>
        </authorList>
    </citation>
    <scope>NUCLEOTIDE SEQUENCE [LARGE SCALE GENOMIC DNA]</scope>
    <source>
        <strain evidence="13">USBA-503</strain>
    </source>
</reference>
<comment type="similarity">
    <text evidence="2">Belongs to the GerABKC lipoprotein family.</text>
</comment>
<sequence length="439" mass="48879">MWKNKIKRGLAVFWMCAASLSMSGCYDRQELEQQAFITTLGLDKAPDGMVDCTFRVAVPKNPSSASGPGQEDDRSNGPITIRARSVNEAMLIANTSLERNATFSHLGTIIFGKTLAQDGILPYLQPLLRFREFRQTVTVVVSKSTARDVIQNFKPMLEQSAGRIGDSVAGVGRRTGLFPVTYLHDLSSAIQSPHEDILTPLYGVNKITEKSDASSSQESNGGEKDSFSGTNKSQEKLTPPLGKKKMSFAAGEIARTGGNPVDFAGAAVFRGDKVVDFLDARQAILYQLLHGGLRNAKFDFTDKSGKFQDIGITLHTERPPSYHIKLGNPVFIRVSLPMDADVINIQSGRNYLSYSGQRHMESFLDKQLDTECQSLLERLLIRDGSDCIPVSRYIRPQFLTDQAFNQYPWEKNLRHARIQVDSQLHVRRFGIQMEPVENR</sequence>
<evidence type="ECO:0000256" key="7">
    <source>
        <dbReference type="ARBA" id="ARBA00023288"/>
    </source>
</evidence>
<dbReference type="InterPro" id="IPR057336">
    <property type="entry name" value="GerAC_N"/>
</dbReference>
<gene>
    <name evidence="12" type="ORF">SAMN05443507_10926</name>
</gene>
<evidence type="ECO:0000256" key="1">
    <source>
        <dbReference type="ARBA" id="ARBA00004635"/>
    </source>
</evidence>
<dbReference type="GO" id="GO:0009847">
    <property type="term" value="P:spore germination"/>
    <property type="evidence" value="ECO:0007669"/>
    <property type="project" value="InterPro"/>
</dbReference>
<keyword evidence="3" id="KW-0309">Germination</keyword>
<protein>
    <submittedName>
        <fullName evidence="12">Germination protein, Ger(X)C family</fullName>
    </submittedName>
</protein>
<feature type="region of interest" description="Disordered" evidence="8">
    <location>
        <begin position="209"/>
        <end position="241"/>
    </location>
</feature>